<dbReference type="Pfam" id="PF07883">
    <property type="entry name" value="Cupin_2"/>
    <property type="match status" value="1"/>
</dbReference>
<feature type="signal peptide" evidence="1">
    <location>
        <begin position="1"/>
        <end position="22"/>
    </location>
</feature>
<keyword evidence="1" id="KW-0732">Signal</keyword>
<organism evidence="3 4">
    <name type="scientific">Ensifer oleiphilus</name>
    <dbReference type="NCBI Taxonomy" id="2742698"/>
    <lineage>
        <taxon>Bacteria</taxon>
        <taxon>Pseudomonadati</taxon>
        <taxon>Pseudomonadota</taxon>
        <taxon>Alphaproteobacteria</taxon>
        <taxon>Hyphomicrobiales</taxon>
        <taxon>Rhizobiaceae</taxon>
        <taxon>Sinorhizobium/Ensifer group</taxon>
        <taxon>Ensifer</taxon>
    </lineage>
</organism>
<evidence type="ECO:0000256" key="1">
    <source>
        <dbReference type="SAM" id="SignalP"/>
    </source>
</evidence>
<feature type="chain" id="PRO_5031223944" evidence="1">
    <location>
        <begin position="23"/>
        <end position="136"/>
    </location>
</feature>
<accession>A0A7Y6Q6K1</accession>
<feature type="domain" description="Cupin type-2" evidence="2">
    <location>
        <begin position="49"/>
        <end position="122"/>
    </location>
</feature>
<name>A0A7Y6Q6K1_9HYPH</name>
<proteinExistence type="predicted"/>
<dbReference type="InterPro" id="IPR013096">
    <property type="entry name" value="Cupin_2"/>
</dbReference>
<gene>
    <name evidence="3" type="ORF">HT585_14195</name>
</gene>
<evidence type="ECO:0000313" key="3">
    <source>
        <dbReference type="EMBL" id="NVD40013.1"/>
    </source>
</evidence>
<reference evidence="3 4" key="1">
    <citation type="submission" date="2020-06" db="EMBL/GenBank/DDBJ databases">
        <authorList>
            <person name="Grouzdev D.S."/>
        </authorList>
    </citation>
    <scope>NUCLEOTIDE SEQUENCE [LARGE SCALE GENOMIC DNA]</scope>
    <source>
        <strain evidence="3 4">HO-A22</strain>
    </source>
</reference>
<dbReference type="EMBL" id="JABWDU010000003">
    <property type="protein sequence ID" value="NVD40013.1"/>
    <property type="molecule type" value="Genomic_DNA"/>
</dbReference>
<dbReference type="Proteomes" id="UP000520198">
    <property type="component" value="Unassembled WGS sequence"/>
</dbReference>
<evidence type="ECO:0000259" key="2">
    <source>
        <dbReference type="Pfam" id="PF07883"/>
    </source>
</evidence>
<keyword evidence="4" id="KW-1185">Reference proteome</keyword>
<dbReference type="AlphaFoldDB" id="A0A7Y6Q6K1"/>
<dbReference type="InterPro" id="IPR011051">
    <property type="entry name" value="RmlC_Cupin_sf"/>
</dbReference>
<evidence type="ECO:0000313" key="4">
    <source>
        <dbReference type="Proteomes" id="UP000520198"/>
    </source>
</evidence>
<dbReference type="CDD" id="cd02234">
    <property type="entry name" value="cupin_BLR7677-like"/>
    <property type="match status" value="1"/>
</dbReference>
<dbReference type="PANTHER" id="PTHR38599:SF1">
    <property type="entry name" value="CUPIN DOMAIN PROTEIN (AFU_ORTHOLOGUE AFUA_3G13620)"/>
    <property type="match status" value="1"/>
</dbReference>
<dbReference type="SUPFAM" id="SSF51182">
    <property type="entry name" value="RmlC-like cupins"/>
    <property type="match status" value="1"/>
</dbReference>
<dbReference type="PANTHER" id="PTHR38599">
    <property type="entry name" value="CUPIN DOMAIN PROTEIN (AFU_ORTHOLOGUE AFUA_3G13620)"/>
    <property type="match status" value="1"/>
</dbReference>
<protein>
    <submittedName>
        <fullName evidence="3">Cupin domain-containing protein</fullName>
    </submittedName>
</protein>
<sequence>MSARMIAGAILAAVVSAIPATAHDTGDVVTPHFEHQIPNIPGKTLTALIVDYPPGGASVPHSHAKSSFIFAYVLSGEIKSKVNDGPTLTYRAGESWYEPPAAKHLISRNASKTTPARLLAVFVADTNEKALTTPIK</sequence>
<dbReference type="RefSeq" id="WP_176353553.1">
    <property type="nucleotide sequence ID" value="NZ_JABWDU010000003.1"/>
</dbReference>
<dbReference type="InterPro" id="IPR014710">
    <property type="entry name" value="RmlC-like_jellyroll"/>
</dbReference>
<dbReference type="Gene3D" id="2.60.120.10">
    <property type="entry name" value="Jelly Rolls"/>
    <property type="match status" value="1"/>
</dbReference>
<comment type="caution">
    <text evidence="3">The sequence shown here is derived from an EMBL/GenBank/DDBJ whole genome shotgun (WGS) entry which is preliminary data.</text>
</comment>